<keyword evidence="1" id="KW-0472">Membrane</keyword>
<keyword evidence="1" id="KW-1133">Transmembrane helix</keyword>
<dbReference type="Proteomes" id="UP000637774">
    <property type="component" value="Unassembled WGS sequence"/>
</dbReference>
<comment type="caution">
    <text evidence="2">The sequence shown here is derived from an EMBL/GenBank/DDBJ whole genome shotgun (WGS) entry which is preliminary data.</text>
</comment>
<dbReference type="EMBL" id="BMGY01000087">
    <property type="protein sequence ID" value="GGH91760.1"/>
    <property type="molecule type" value="Genomic_DNA"/>
</dbReference>
<proteinExistence type="predicted"/>
<dbReference type="RefSeq" id="WP_188563924.1">
    <property type="nucleotide sequence ID" value="NZ_BMGY01000087.1"/>
</dbReference>
<feature type="transmembrane region" description="Helical" evidence="1">
    <location>
        <begin position="60"/>
        <end position="80"/>
    </location>
</feature>
<evidence type="ECO:0000313" key="2">
    <source>
        <dbReference type="EMBL" id="GGH91760.1"/>
    </source>
</evidence>
<feature type="transmembrane region" description="Helical" evidence="1">
    <location>
        <begin position="28"/>
        <end position="48"/>
    </location>
</feature>
<evidence type="ECO:0000256" key="1">
    <source>
        <dbReference type="SAM" id="Phobius"/>
    </source>
</evidence>
<keyword evidence="1" id="KW-0812">Transmembrane</keyword>
<protein>
    <submittedName>
        <fullName evidence="2">Uncharacterized protein</fullName>
    </submittedName>
</protein>
<accession>A0ABQ2AIF2</accession>
<evidence type="ECO:0000313" key="3">
    <source>
        <dbReference type="Proteomes" id="UP000637774"/>
    </source>
</evidence>
<sequence length="121" mass="13900">MLFYASNIVYQGSYQWLDPSDLQSGQNVFHWLWMFGFLPVVRIVLFAVPLPLILRLSRPVSFGCALAEFVVVDYAFYVFFNSQKPVGVHGMWHEIIGLAVLSFLFHGRIRPIFTRKVSSGQ</sequence>
<organism evidence="2 3">
    <name type="scientific">Hymenobacter frigidus</name>
    <dbReference type="NCBI Taxonomy" id="1524095"/>
    <lineage>
        <taxon>Bacteria</taxon>
        <taxon>Pseudomonadati</taxon>
        <taxon>Bacteroidota</taxon>
        <taxon>Cytophagia</taxon>
        <taxon>Cytophagales</taxon>
        <taxon>Hymenobacteraceae</taxon>
        <taxon>Hymenobacter</taxon>
    </lineage>
</organism>
<reference evidence="3" key="1">
    <citation type="journal article" date="2019" name="Int. J. Syst. Evol. Microbiol.">
        <title>The Global Catalogue of Microorganisms (GCM) 10K type strain sequencing project: providing services to taxonomists for standard genome sequencing and annotation.</title>
        <authorList>
            <consortium name="The Broad Institute Genomics Platform"/>
            <consortium name="The Broad Institute Genome Sequencing Center for Infectious Disease"/>
            <person name="Wu L."/>
            <person name="Ma J."/>
        </authorList>
    </citation>
    <scope>NUCLEOTIDE SEQUENCE [LARGE SCALE GENOMIC DNA]</scope>
    <source>
        <strain evidence="3">CGMCC 1.14966</strain>
    </source>
</reference>
<feature type="transmembrane region" description="Helical" evidence="1">
    <location>
        <begin position="86"/>
        <end position="106"/>
    </location>
</feature>
<gene>
    <name evidence="2" type="ORF">GCM10011495_40570</name>
</gene>
<name>A0ABQ2AIF2_9BACT</name>
<keyword evidence="3" id="KW-1185">Reference proteome</keyword>